<keyword evidence="4 7" id="KW-0436">Ligase</keyword>
<organism evidence="10 11">
    <name type="scientific">Sphaerisporangium flaviroseum</name>
    <dbReference type="NCBI Taxonomy" id="509199"/>
    <lineage>
        <taxon>Bacteria</taxon>
        <taxon>Bacillati</taxon>
        <taxon>Actinomycetota</taxon>
        <taxon>Actinomycetes</taxon>
        <taxon>Streptosporangiales</taxon>
        <taxon>Streptosporangiaceae</taxon>
        <taxon>Sphaerisporangium</taxon>
    </lineage>
</organism>
<feature type="domain" description="Mur ligase central" evidence="9">
    <location>
        <begin position="111"/>
        <end position="221"/>
    </location>
</feature>
<dbReference type="Gene3D" id="3.90.190.20">
    <property type="entry name" value="Mur ligase, C-terminal domain"/>
    <property type="match status" value="1"/>
</dbReference>
<evidence type="ECO:0000259" key="8">
    <source>
        <dbReference type="Pfam" id="PF02875"/>
    </source>
</evidence>
<dbReference type="Pfam" id="PF21799">
    <property type="entry name" value="MurD-like_N"/>
    <property type="match status" value="1"/>
</dbReference>
<keyword evidence="11" id="KW-1185">Reference proteome</keyword>
<keyword evidence="7" id="KW-0132">Cell division</keyword>
<dbReference type="InterPro" id="IPR036615">
    <property type="entry name" value="Mur_ligase_C_dom_sf"/>
</dbReference>
<dbReference type="HAMAP" id="MF_00639">
    <property type="entry name" value="MurD"/>
    <property type="match status" value="1"/>
</dbReference>
<proteinExistence type="inferred from homology"/>
<keyword evidence="7" id="KW-0133">Cell shape</keyword>
<keyword evidence="5 7" id="KW-0547">Nucleotide-binding</keyword>
<comment type="caution">
    <text evidence="10">The sequence shown here is derived from an EMBL/GenBank/DDBJ whole genome shotgun (WGS) entry which is preliminary data.</text>
</comment>
<reference evidence="11" key="1">
    <citation type="journal article" date="2019" name="Int. J. Syst. Evol. Microbiol.">
        <title>The Global Catalogue of Microorganisms (GCM) 10K type strain sequencing project: providing services to taxonomists for standard genome sequencing and annotation.</title>
        <authorList>
            <consortium name="The Broad Institute Genomics Platform"/>
            <consortium name="The Broad Institute Genome Sequencing Center for Infectious Disease"/>
            <person name="Wu L."/>
            <person name="Ma J."/>
        </authorList>
    </citation>
    <scope>NUCLEOTIDE SEQUENCE [LARGE SCALE GENOMIC DNA]</scope>
    <source>
        <strain evidence="11">JCM 16908</strain>
    </source>
</reference>
<comment type="similarity">
    <text evidence="7">Belongs to the MurCDEF family.</text>
</comment>
<comment type="subcellular location">
    <subcellularLocation>
        <location evidence="1 7">Cytoplasm</location>
    </subcellularLocation>
</comment>
<dbReference type="EC" id="6.3.2.9" evidence="7"/>
<evidence type="ECO:0000256" key="2">
    <source>
        <dbReference type="ARBA" id="ARBA00004752"/>
    </source>
</evidence>
<dbReference type="Pfam" id="PF02875">
    <property type="entry name" value="Mur_ligase_C"/>
    <property type="match status" value="1"/>
</dbReference>
<dbReference type="Proteomes" id="UP001500888">
    <property type="component" value="Unassembled WGS sequence"/>
</dbReference>
<evidence type="ECO:0000313" key="11">
    <source>
        <dbReference type="Proteomes" id="UP001500888"/>
    </source>
</evidence>
<keyword evidence="7" id="KW-0961">Cell wall biogenesis/degradation</keyword>
<dbReference type="Gene3D" id="3.40.50.720">
    <property type="entry name" value="NAD(P)-binding Rossmann-like Domain"/>
    <property type="match status" value="1"/>
</dbReference>
<evidence type="ECO:0000256" key="5">
    <source>
        <dbReference type="ARBA" id="ARBA00022741"/>
    </source>
</evidence>
<dbReference type="InterPro" id="IPR004101">
    <property type="entry name" value="Mur_ligase_C"/>
</dbReference>
<evidence type="ECO:0000256" key="1">
    <source>
        <dbReference type="ARBA" id="ARBA00004496"/>
    </source>
</evidence>
<keyword evidence="6 7" id="KW-0067">ATP-binding</keyword>
<accession>A0ABP7HV67</accession>
<dbReference type="SUPFAM" id="SSF51984">
    <property type="entry name" value="MurCD N-terminal domain"/>
    <property type="match status" value="1"/>
</dbReference>
<sequence>MTTTICVAGLGVSGIAAARSLVRSGHHVIAVETGQGERQRAAAAELAGLGVEVRFGGGLPPEAAMVVTSPGWRPDHPLLLEAAAKGVEVIGEVELAWRRRPAHAAPWLALTGTNGKTTAVRMLTAMLRAAGHEAAAVGNVGIPIVEAVEKPYDVLAVELSSFQLHWSAGLAPRAAAILNVADDHLDWHGSMEEYARTKGRIYERAEVVVYNADDPTVTRLAAPYAEGRSAARSGGPYAEGRSAARLGGPYADEERVAAVPLDVPARTTGLSPDVPVKVVGFTLGVPAPGQLGVVEDLLVDRAFVDDPVGAAEELATLADVHPLAPHNVANALAAAALARAHGVPAGAVRQGLLDYVPDPHRIAHIARIDGVDYVDDSKATNPHAAAASLASYPAIVWVAGGLLKGADVDDLVRRAAGRLRGAVLLGTDRGRIRQALARHAPNVPVVEVEGQDTGVMDRVVTEAARLASPGDTVLLAPAGASLDMFANYGARGEAFARAVHRLAAPAGG</sequence>
<dbReference type="SUPFAM" id="SSF53244">
    <property type="entry name" value="MurD-like peptide ligases, peptide-binding domain"/>
    <property type="match status" value="1"/>
</dbReference>
<protein>
    <recommendedName>
        <fullName evidence="7">UDP-N-acetylmuramoylalanine--D-glutamate ligase</fullName>
        <ecNumber evidence="7">6.3.2.9</ecNumber>
    </recommendedName>
    <alternativeName>
        <fullName evidence="7">D-glutamic acid-adding enzyme</fullName>
    </alternativeName>
    <alternativeName>
        <fullName evidence="7">UDP-N-acetylmuramoyl-L-alanyl-D-glutamate synthetase</fullName>
    </alternativeName>
</protein>
<comment type="pathway">
    <text evidence="2 7">Cell wall biogenesis; peptidoglycan biosynthesis.</text>
</comment>
<comment type="catalytic activity">
    <reaction evidence="7">
        <text>UDP-N-acetyl-alpha-D-muramoyl-L-alanine + D-glutamate + ATP = UDP-N-acetyl-alpha-D-muramoyl-L-alanyl-D-glutamate + ADP + phosphate + H(+)</text>
        <dbReference type="Rhea" id="RHEA:16429"/>
        <dbReference type="ChEBI" id="CHEBI:15378"/>
        <dbReference type="ChEBI" id="CHEBI:29986"/>
        <dbReference type="ChEBI" id="CHEBI:30616"/>
        <dbReference type="ChEBI" id="CHEBI:43474"/>
        <dbReference type="ChEBI" id="CHEBI:83898"/>
        <dbReference type="ChEBI" id="CHEBI:83900"/>
        <dbReference type="ChEBI" id="CHEBI:456216"/>
        <dbReference type="EC" id="6.3.2.9"/>
    </reaction>
</comment>
<feature type="binding site" evidence="7">
    <location>
        <begin position="112"/>
        <end position="118"/>
    </location>
    <ligand>
        <name>ATP</name>
        <dbReference type="ChEBI" id="CHEBI:30616"/>
    </ligand>
</feature>
<dbReference type="GO" id="GO:0016874">
    <property type="term" value="F:ligase activity"/>
    <property type="evidence" value="ECO:0007669"/>
    <property type="project" value="UniProtKB-KW"/>
</dbReference>
<evidence type="ECO:0000259" key="9">
    <source>
        <dbReference type="Pfam" id="PF08245"/>
    </source>
</evidence>
<dbReference type="PANTHER" id="PTHR43692">
    <property type="entry name" value="UDP-N-ACETYLMURAMOYLALANINE--D-GLUTAMATE LIGASE"/>
    <property type="match status" value="1"/>
</dbReference>
<dbReference type="Gene3D" id="3.40.1190.10">
    <property type="entry name" value="Mur-like, catalytic domain"/>
    <property type="match status" value="1"/>
</dbReference>
<name>A0ABP7HV67_9ACTN</name>
<dbReference type="InterPro" id="IPR013221">
    <property type="entry name" value="Mur_ligase_cen"/>
</dbReference>
<dbReference type="SUPFAM" id="SSF53623">
    <property type="entry name" value="MurD-like peptide ligases, catalytic domain"/>
    <property type="match status" value="1"/>
</dbReference>
<dbReference type="PANTHER" id="PTHR43692:SF1">
    <property type="entry name" value="UDP-N-ACETYLMURAMOYLALANINE--D-GLUTAMATE LIGASE"/>
    <property type="match status" value="1"/>
</dbReference>
<evidence type="ECO:0000256" key="7">
    <source>
        <dbReference type="HAMAP-Rule" id="MF_00639"/>
    </source>
</evidence>
<dbReference type="Pfam" id="PF08245">
    <property type="entry name" value="Mur_ligase_M"/>
    <property type="match status" value="1"/>
</dbReference>
<evidence type="ECO:0000313" key="10">
    <source>
        <dbReference type="EMBL" id="GAA3803162.1"/>
    </source>
</evidence>
<keyword evidence="3 7" id="KW-0963">Cytoplasm</keyword>
<dbReference type="EMBL" id="BAAAZR010000003">
    <property type="protein sequence ID" value="GAA3803162.1"/>
    <property type="molecule type" value="Genomic_DNA"/>
</dbReference>
<dbReference type="RefSeq" id="WP_344937885.1">
    <property type="nucleotide sequence ID" value="NZ_BAAAZR010000003.1"/>
</dbReference>
<dbReference type="InterPro" id="IPR036565">
    <property type="entry name" value="Mur-like_cat_sf"/>
</dbReference>
<comment type="function">
    <text evidence="7">Cell wall formation. Catalyzes the addition of glutamate to the nucleotide precursor UDP-N-acetylmuramoyl-L-alanine (UMA).</text>
</comment>
<evidence type="ECO:0000256" key="6">
    <source>
        <dbReference type="ARBA" id="ARBA00022840"/>
    </source>
</evidence>
<keyword evidence="7" id="KW-0573">Peptidoglycan synthesis</keyword>
<gene>
    <name evidence="7 10" type="primary">murD</name>
    <name evidence="10" type="ORF">GCM10022226_23820</name>
</gene>
<evidence type="ECO:0000256" key="4">
    <source>
        <dbReference type="ARBA" id="ARBA00022598"/>
    </source>
</evidence>
<evidence type="ECO:0000256" key="3">
    <source>
        <dbReference type="ARBA" id="ARBA00022490"/>
    </source>
</evidence>
<dbReference type="InterPro" id="IPR005762">
    <property type="entry name" value="MurD"/>
</dbReference>
<keyword evidence="7" id="KW-0131">Cell cycle</keyword>
<feature type="domain" description="Mur ligase C-terminal" evidence="8">
    <location>
        <begin position="360"/>
        <end position="479"/>
    </location>
</feature>